<dbReference type="EMBL" id="JAUJYO010000006">
    <property type="protein sequence ID" value="KAK1315293.1"/>
    <property type="molecule type" value="Genomic_DNA"/>
</dbReference>
<evidence type="ECO:0000313" key="2">
    <source>
        <dbReference type="Proteomes" id="UP001180020"/>
    </source>
</evidence>
<protein>
    <submittedName>
        <fullName evidence="1">Uncharacterized protein</fullName>
    </submittedName>
</protein>
<accession>A0AAV9ET04</accession>
<keyword evidence="2" id="KW-1185">Reference proteome</keyword>
<reference evidence="1" key="2">
    <citation type="submission" date="2023-06" db="EMBL/GenBank/DDBJ databases">
        <authorList>
            <person name="Ma L."/>
            <person name="Liu K.-W."/>
            <person name="Li Z."/>
            <person name="Hsiao Y.-Y."/>
            <person name="Qi Y."/>
            <person name="Fu T."/>
            <person name="Tang G."/>
            <person name="Zhang D."/>
            <person name="Sun W.-H."/>
            <person name="Liu D.-K."/>
            <person name="Li Y."/>
            <person name="Chen G.-Z."/>
            <person name="Liu X.-D."/>
            <person name="Liao X.-Y."/>
            <person name="Jiang Y.-T."/>
            <person name="Yu X."/>
            <person name="Hao Y."/>
            <person name="Huang J."/>
            <person name="Zhao X.-W."/>
            <person name="Ke S."/>
            <person name="Chen Y.-Y."/>
            <person name="Wu W.-L."/>
            <person name="Hsu J.-L."/>
            <person name="Lin Y.-F."/>
            <person name="Huang M.-D."/>
            <person name="Li C.-Y."/>
            <person name="Huang L."/>
            <person name="Wang Z.-W."/>
            <person name="Zhao X."/>
            <person name="Zhong W.-Y."/>
            <person name="Peng D.-H."/>
            <person name="Ahmad S."/>
            <person name="Lan S."/>
            <person name="Zhang J.-S."/>
            <person name="Tsai W.-C."/>
            <person name="Van De Peer Y."/>
            <person name="Liu Z.-J."/>
        </authorList>
    </citation>
    <scope>NUCLEOTIDE SEQUENCE</scope>
    <source>
        <strain evidence="1">CP</strain>
        <tissue evidence="1">Leaves</tissue>
    </source>
</reference>
<reference evidence="1" key="1">
    <citation type="journal article" date="2023" name="Nat. Commun.">
        <title>Diploid and tetraploid genomes of Acorus and the evolution of monocots.</title>
        <authorList>
            <person name="Ma L."/>
            <person name="Liu K.W."/>
            <person name="Li Z."/>
            <person name="Hsiao Y.Y."/>
            <person name="Qi Y."/>
            <person name="Fu T."/>
            <person name="Tang G.D."/>
            <person name="Zhang D."/>
            <person name="Sun W.H."/>
            <person name="Liu D.K."/>
            <person name="Li Y."/>
            <person name="Chen G.Z."/>
            <person name="Liu X.D."/>
            <person name="Liao X.Y."/>
            <person name="Jiang Y.T."/>
            <person name="Yu X."/>
            <person name="Hao Y."/>
            <person name="Huang J."/>
            <person name="Zhao X.W."/>
            <person name="Ke S."/>
            <person name="Chen Y.Y."/>
            <person name="Wu W.L."/>
            <person name="Hsu J.L."/>
            <person name="Lin Y.F."/>
            <person name="Huang M.D."/>
            <person name="Li C.Y."/>
            <person name="Huang L."/>
            <person name="Wang Z.W."/>
            <person name="Zhao X."/>
            <person name="Zhong W.Y."/>
            <person name="Peng D.H."/>
            <person name="Ahmad S."/>
            <person name="Lan S."/>
            <person name="Zhang J.S."/>
            <person name="Tsai W.C."/>
            <person name="Van de Peer Y."/>
            <person name="Liu Z.J."/>
        </authorList>
    </citation>
    <scope>NUCLEOTIDE SEQUENCE</scope>
    <source>
        <strain evidence="1">CP</strain>
    </source>
</reference>
<sequence>MTTSPNPSAVNTMEEESVKLAAEGLKRRSLARVAFSTHRLSSLTPGIPSALASPGRYHKTLKLVKKPFGIRQIVWLHEVDLDIEEEDTIEH</sequence>
<dbReference type="Proteomes" id="UP001180020">
    <property type="component" value="Unassembled WGS sequence"/>
</dbReference>
<name>A0AAV9ET04_ACOCL</name>
<dbReference type="AlphaFoldDB" id="A0AAV9ET04"/>
<evidence type="ECO:0000313" key="1">
    <source>
        <dbReference type="EMBL" id="KAK1315293.1"/>
    </source>
</evidence>
<comment type="caution">
    <text evidence="1">The sequence shown here is derived from an EMBL/GenBank/DDBJ whole genome shotgun (WGS) entry which is preliminary data.</text>
</comment>
<gene>
    <name evidence="1" type="ORF">QJS10_CPA06g02149</name>
</gene>
<proteinExistence type="predicted"/>
<organism evidence="1 2">
    <name type="scientific">Acorus calamus</name>
    <name type="common">Sweet flag</name>
    <dbReference type="NCBI Taxonomy" id="4465"/>
    <lineage>
        <taxon>Eukaryota</taxon>
        <taxon>Viridiplantae</taxon>
        <taxon>Streptophyta</taxon>
        <taxon>Embryophyta</taxon>
        <taxon>Tracheophyta</taxon>
        <taxon>Spermatophyta</taxon>
        <taxon>Magnoliopsida</taxon>
        <taxon>Liliopsida</taxon>
        <taxon>Acoraceae</taxon>
        <taxon>Acorus</taxon>
    </lineage>
</organism>